<keyword evidence="1" id="KW-0456">Lyase</keyword>
<dbReference type="Pfam" id="PF13714">
    <property type="entry name" value="PEP_mutase"/>
    <property type="match status" value="1"/>
</dbReference>
<dbReference type="InterPro" id="IPR039556">
    <property type="entry name" value="ICL/PEPM"/>
</dbReference>
<dbReference type="PANTHER" id="PTHR42905">
    <property type="entry name" value="PHOSPHOENOLPYRUVATE CARBOXYLASE"/>
    <property type="match status" value="1"/>
</dbReference>
<dbReference type="GO" id="GO:0016829">
    <property type="term" value="F:lyase activity"/>
    <property type="evidence" value="ECO:0007669"/>
    <property type="project" value="UniProtKB-KW"/>
</dbReference>
<dbReference type="EMBL" id="JASZYV010000001">
    <property type="protein sequence ID" value="MDM0043885.1"/>
    <property type="molecule type" value="Genomic_DNA"/>
</dbReference>
<gene>
    <name evidence="1" type="ORF">QTH91_05285</name>
</gene>
<comment type="caution">
    <text evidence="1">The sequence shown here is derived from an EMBL/GenBank/DDBJ whole genome shotgun (WGS) entry which is preliminary data.</text>
</comment>
<dbReference type="InterPro" id="IPR015813">
    <property type="entry name" value="Pyrv/PenolPyrv_kinase-like_dom"/>
</dbReference>
<dbReference type="Gene3D" id="6.10.250.2750">
    <property type="match status" value="1"/>
</dbReference>
<protein>
    <submittedName>
        <fullName evidence="1">Isocitrate lyase/phosphoenolpyruvate mutase family protein</fullName>
    </submittedName>
</protein>
<dbReference type="InterPro" id="IPR040442">
    <property type="entry name" value="Pyrv_kinase-like_dom_sf"/>
</dbReference>
<dbReference type="SUPFAM" id="SSF51621">
    <property type="entry name" value="Phosphoenolpyruvate/pyruvate domain"/>
    <property type="match status" value="1"/>
</dbReference>
<reference evidence="1" key="1">
    <citation type="submission" date="2023-06" db="EMBL/GenBank/DDBJ databases">
        <authorList>
            <person name="Jiang Y."/>
            <person name="Liu Q."/>
        </authorList>
    </citation>
    <scope>NUCLEOTIDE SEQUENCE</scope>
    <source>
        <strain evidence="1">CGMCC 1.12089</strain>
    </source>
</reference>
<keyword evidence="2" id="KW-1185">Reference proteome</keyword>
<dbReference type="Gene3D" id="3.20.20.60">
    <property type="entry name" value="Phosphoenolpyruvate-binding domains"/>
    <property type="match status" value="1"/>
</dbReference>
<organism evidence="1 2">
    <name type="scientific">Variovorax dokdonensis</name>
    <dbReference type="NCBI Taxonomy" id="344883"/>
    <lineage>
        <taxon>Bacteria</taxon>
        <taxon>Pseudomonadati</taxon>
        <taxon>Pseudomonadota</taxon>
        <taxon>Betaproteobacteria</taxon>
        <taxon>Burkholderiales</taxon>
        <taxon>Comamonadaceae</taxon>
        <taxon>Variovorax</taxon>
    </lineage>
</organism>
<evidence type="ECO:0000313" key="2">
    <source>
        <dbReference type="Proteomes" id="UP001174908"/>
    </source>
</evidence>
<name>A0ABT7N7M8_9BURK</name>
<dbReference type="Proteomes" id="UP001174908">
    <property type="component" value="Unassembled WGS sequence"/>
</dbReference>
<sequence length="283" mass="29492">MPIANLPHPSAADIAARRRAFRDLHASGCFIIPNAWDVGSARMLEGMGFKALASTSSGFAWSQGKPDSGVARDDVLTHLRELVAATGLPVNADFESGYAQDADGVAESVSMAVDTGVAGLSIEDASGDPAQPIRDLADAVDRIRAARRAIDAAGGDVMLIGRAENFLHGRNDLADTVARLQAYSQAGADCLYAPGLRTPDQISAVVQAVAPKPVNLLVGWSSDLDLSQIAALGVRRVSVGGALARAAWGGFMRAARMLADEGRFTGFADAASGQSLDAFFRAR</sequence>
<accession>A0ABT7N7M8</accession>
<dbReference type="RefSeq" id="WP_286658960.1">
    <property type="nucleotide sequence ID" value="NZ_JASZYV010000001.1"/>
</dbReference>
<dbReference type="CDD" id="cd00377">
    <property type="entry name" value="ICL_PEPM"/>
    <property type="match status" value="1"/>
</dbReference>
<evidence type="ECO:0000313" key="1">
    <source>
        <dbReference type="EMBL" id="MDM0043885.1"/>
    </source>
</evidence>
<proteinExistence type="predicted"/>
<dbReference type="PANTHER" id="PTHR42905:SF16">
    <property type="entry name" value="CARBOXYPHOSPHONOENOLPYRUVATE PHOSPHONOMUTASE-LIKE PROTEIN (AFU_ORTHOLOGUE AFUA_5G07230)"/>
    <property type="match status" value="1"/>
</dbReference>